<feature type="compositionally biased region" description="Basic and acidic residues" evidence="1">
    <location>
        <begin position="87"/>
        <end position="97"/>
    </location>
</feature>
<dbReference type="AlphaFoldDB" id="A0A9W9YIN2"/>
<evidence type="ECO:0000256" key="1">
    <source>
        <dbReference type="SAM" id="MobiDB-lite"/>
    </source>
</evidence>
<dbReference type="EMBL" id="MU827511">
    <property type="protein sequence ID" value="KAJ7348203.1"/>
    <property type="molecule type" value="Genomic_DNA"/>
</dbReference>
<comment type="caution">
    <text evidence="2">The sequence shown here is derived from an EMBL/GenBank/DDBJ whole genome shotgun (WGS) entry which is preliminary data.</text>
</comment>
<dbReference type="PANTHER" id="PTHR46791">
    <property type="entry name" value="EXPRESSED PROTEIN"/>
    <property type="match status" value="1"/>
</dbReference>
<dbReference type="OrthoDB" id="5966402at2759"/>
<keyword evidence="3" id="KW-1185">Reference proteome</keyword>
<reference evidence="2" key="1">
    <citation type="submission" date="2023-01" db="EMBL/GenBank/DDBJ databases">
        <title>Genome assembly of the deep-sea coral Lophelia pertusa.</title>
        <authorList>
            <person name="Herrera S."/>
            <person name="Cordes E."/>
        </authorList>
    </citation>
    <scope>NUCLEOTIDE SEQUENCE</scope>
    <source>
        <strain evidence="2">USNM1676648</strain>
        <tissue evidence="2">Polyp</tissue>
    </source>
</reference>
<dbReference type="SUPFAM" id="SSF46689">
    <property type="entry name" value="Homeodomain-like"/>
    <property type="match status" value="1"/>
</dbReference>
<evidence type="ECO:0000313" key="3">
    <source>
        <dbReference type="Proteomes" id="UP001163046"/>
    </source>
</evidence>
<evidence type="ECO:0000313" key="2">
    <source>
        <dbReference type="EMBL" id="KAJ7348203.1"/>
    </source>
</evidence>
<gene>
    <name evidence="2" type="ORF">OS493_039559</name>
</gene>
<proteinExistence type="predicted"/>
<dbReference type="InterPro" id="IPR009057">
    <property type="entry name" value="Homeodomain-like_sf"/>
</dbReference>
<organism evidence="2 3">
    <name type="scientific">Desmophyllum pertusum</name>
    <dbReference type="NCBI Taxonomy" id="174260"/>
    <lineage>
        <taxon>Eukaryota</taxon>
        <taxon>Metazoa</taxon>
        <taxon>Cnidaria</taxon>
        <taxon>Anthozoa</taxon>
        <taxon>Hexacorallia</taxon>
        <taxon>Scleractinia</taxon>
        <taxon>Caryophylliina</taxon>
        <taxon>Caryophylliidae</taxon>
        <taxon>Desmophyllum</taxon>
    </lineage>
</organism>
<dbReference type="Proteomes" id="UP001163046">
    <property type="component" value="Unassembled WGS sequence"/>
</dbReference>
<accession>A0A9W9YIN2</accession>
<dbReference type="Gene3D" id="1.10.10.60">
    <property type="entry name" value="Homeodomain-like"/>
    <property type="match status" value="1"/>
</dbReference>
<name>A0A9W9YIN2_9CNID</name>
<dbReference type="PANTHER" id="PTHR46791:SF5">
    <property type="entry name" value="CLR5 DOMAIN-CONTAINING PROTEIN-RELATED"/>
    <property type="match status" value="1"/>
</dbReference>
<sequence length="324" mass="36685">MAAADDLDCRDLEEFFESMRQCFEEVDKELNDELNSIPLDYLENRLEDHFQVVHAIAIAIQSNANDEMKQLVDDLLSVSQSLLQEIDTTKSQREMNKRKSPAWVPSTQASTGGRPRFSITKEQIETLRETGMNWKRIALSLGISESTLYRRRQEFGLHESFVDITYEELYTVVTGMLSLTPYAGESYVSGGLRARGIFVQKTPNKRYSKINASLGKFVEQWNFHGIRTAGYQSPMALWHAGTLHSMDDAVLCEPESYGIDFESSVSEMDDDCNVVVPKNQVQLTVQEMAVLKTHVPDPLEDDGNSGIDLFIRVCDVIKSVRNLP</sequence>
<feature type="region of interest" description="Disordered" evidence="1">
    <location>
        <begin position="87"/>
        <end position="114"/>
    </location>
</feature>
<protein>
    <submittedName>
        <fullName evidence="2">Uncharacterized protein</fullName>
    </submittedName>
</protein>